<evidence type="ECO:0000313" key="4">
    <source>
        <dbReference type="Proteomes" id="UP000575985"/>
    </source>
</evidence>
<evidence type="ECO:0000256" key="2">
    <source>
        <dbReference type="SAM" id="Phobius"/>
    </source>
</evidence>
<feature type="region of interest" description="Disordered" evidence="1">
    <location>
        <begin position="1"/>
        <end position="174"/>
    </location>
</feature>
<feature type="transmembrane region" description="Helical" evidence="2">
    <location>
        <begin position="181"/>
        <end position="205"/>
    </location>
</feature>
<feature type="compositionally biased region" description="Basic and acidic residues" evidence="1">
    <location>
        <begin position="120"/>
        <end position="132"/>
    </location>
</feature>
<organism evidence="3 4">
    <name type="scientific">Streptomonospora nanhaiensis</name>
    <dbReference type="NCBI Taxonomy" id="1323731"/>
    <lineage>
        <taxon>Bacteria</taxon>
        <taxon>Bacillati</taxon>
        <taxon>Actinomycetota</taxon>
        <taxon>Actinomycetes</taxon>
        <taxon>Streptosporangiales</taxon>
        <taxon>Nocardiopsidaceae</taxon>
        <taxon>Streptomonospora</taxon>
    </lineage>
</organism>
<protein>
    <recommendedName>
        <fullName evidence="5">Interferon-induced transmembrane protein</fullName>
    </recommendedName>
</protein>
<dbReference type="EMBL" id="JACCFO010000001">
    <property type="protein sequence ID" value="NYI96770.1"/>
    <property type="molecule type" value="Genomic_DNA"/>
</dbReference>
<dbReference type="AlphaFoldDB" id="A0A853BP44"/>
<gene>
    <name evidence="3" type="ORF">HNR12_003047</name>
</gene>
<sequence>MSNHSLPPGASSPRDEPPPGYRARRREAGRGQDGEPRGPRDPSGTGPGEAPGAGRRDPGGDRPARGERPAAAPWGGDRAEPPAPAPRPAPAPGGRAEPPEPPGARPAPAPGSPSGARAEGGPRWRPADDRPAGRPGSGSAPDTRRADRDPDERGTDRDPDRAADRAEPAPAAGASSPTMALILHALTFLCCANWIFGVIGIVFAVRAGHKRDQGRYAEAETLTRYSWYALGAAAVMFTVMVVMSLWLLTQAGSLFEGVVGVGY</sequence>
<dbReference type="RefSeq" id="WP_394353915.1">
    <property type="nucleotide sequence ID" value="NZ_JACCFO010000001.1"/>
</dbReference>
<feature type="transmembrane region" description="Helical" evidence="2">
    <location>
        <begin position="225"/>
        <end position="248"/>
    </location>
</feature>
<name>A0A853BP44_9ACTN</name>
<evidence type="ECO:0000256" key="1">
    <source>
        <dbReference type="SAM" id="MobiDB-lite"/>
    </source>
</evidence>
<feature type="compositionally biased region" description="Basic and acidic residues" evidence="1">
    <location>
        <begin position="26"/>
        <end position="40"/>
    </location>
</feature>
<keyword evidence="2" id="KW-0472">Membrane</keyword>
<evidence type="ECO:0000313" key="3">
    <source>
        <dbReference type="EMBL" id="NYI96770.1"/>
    </source>
</evidence>
<keyword evidence="2" id="KW-0812">Transmembrane</keyword>
<feature type="compositionally biased region" description="Pro residues" evidence="1">
    <location>
        <begin position="99"/>
        <end position="111"/>
    </location>
</feature>
<feature type="compositionally biased region" description="Basic and acidic residues" evidence="1">
    <location>
        <begin position="54"/>
        <end position="68"/>
    </location>
</feature>
<keyword evidence="2" id="KW-1133">Transmembrane helix</keyword>
<feature type="compositionally biased region" description="Pro residues" evidence="1">
    <location>
        <begin position="81"/>
        <end position="91"/>
    </location>
</feature>
<keyword evidence="4" id="KW-1185">Reference proteome</keyword>
<evidence type="ECO:0008006" key="5">
    <source>
        <dbReference type="Google" id="ProtNLM"/>
    </source>
</evidence>
<accession>A0A853BP44</accession>
<dbReference type="Proteomes" id="UP000575985">
    <property type="component" value="Unassembled WGS sequence"/>
</dbReference>
<feature type="compositionally biased region" description="Basic and acidic residues" evidence="1">
    <location>
        <begin position="142"/>
        <end position="167"/>
    </location>
</feature>
<comment type="caution">
    <text evidence="3">The sequence shown here is derived from an EMBL/GenBank/DDBJ whole genome shotgun (WGS) entry which is preliminary data.</text>
</comment>
<proteinExistence type="predicted"/>
<reference evidence="3 4" key="1">
    <citation type="submission" date="2020-07" db="EMBL/GenBank/DDBJ databases">
        <title>Sequencing the genomes of 1000 actinobacteria strains.</title>
        <authorList>
            <person name="Klenk H.-P."/>
        </authorList>
    </citation>
    <scope>NUCLEOTIDE SEQUENCE [LARGE SCALE GENOMIC DNA]</scope>
    <source>
        <strain evidence="3 4">DSM 45927</strain>
    </source>
</reference>